<keyword evidence="3" id="KW-1185">Reference proteome</keyword>
<sequence length="111" mass="12573">MRAAIGHARVVQHWQDDVGASDRKMRVISPRPAESGMPRYFFDINDSRNASDEEGLECADLHTAVQHAKRALYQIVLDEVRKVGESRAQKILIRDEDDRAVYSGIMTYTVA</sequence>
<dbReference type="EMBL" id="BSPL01000015">
    <property type="protein sequence ID" value="GLS70390.1"/>
    <property type="molecule type" value="Genomic_DNA"/>
</dbReference>
<evidence type="ECO:0000313" key="2">
    <source>
        <dbReference type="EMBL" id="GLS70390.1"/>
    </source>
</evidence>
<accession>A0AA37WQU9</accession>
<name>A0AA37WQU9_9HYPH</name>
<organism evidence="2 3">
    <name type="scientific">Methylobacterium tardum</name>
    <dbReference type="NCBI Taxonomy" id="374432"/>
    <lineage>
        <taxon>Bacteria</taxon>
        <taxon>Pseudomonadati</taxon>
        <taxon>Pseudomonadota</taxon>
        <taxon>Alphaproteobacteria</taxon>
        <taxon>Hyphomicrobiales</taxon>
        <taxon>Methylobacteriaceae</taxon>
        <taxon>Methylobacterium</taxon>
    </lineage>
</organism>
<evidence type="ECO:0000313" key="3">
    <source>
        <dbReference type="Proteomes" id="UP001157440"/>
    </source>
</evidence>
<dbReference type="Proteomes" id="UP001157440">
    <property type="component" value="Unassembled WGS sequence"/>
</dbReference>
<dbReference type="InterPro" id="IPR054189">
    <property type="entry name" value="DUF6894"/>
</dbReference>
<evidence type="ECO:0000259" key="1">
    <source>
        <dbReference type="Pfam" id="PF21834"/>
    </source>
</evidence>
<dbReference type="AlphaFoldDB" id="A0AA37WQU9"/>
<comment type="caution">
    <text evidence="2">The sequence shown here is derived from an EMBL/GenBank/DDBJ whole genome shotgun (WGS) entry which is preliminary data.</text>
</comment>
<proteinExistence type="predicted"/>
<protein>
    <recommendedName>
        <fullName evidence="1">DUF6894 domain-containing protein</fullName>
    </recommendedName>
</protein>
<reference evidence="3" key="1">
    <citation type="journal article" date="2019" name="Int. J. Syst. Evol. Microbiol.">
        <title>The Global Catalogue of Microorganisms (GCM) 10K type strain sequencing project: providing services to taxonomists for standard genome sequencing and annotation.</title>
        <authorList>
            <consortium name="The Broad Institute Genomics Platform"/>
            <consortium name="The Broad Institute Genome Sequencing Center for Infectious Disease"/>
            <person name="Wu L."/>
            <person name="Ma J."/>
        </authorList>
    </citation>
    <scope>NUCLEOTIDE SEQUENCE [LARGE SCALE GENOMIC DNA]</scope>
    <source>
        <strain evidence="3">NBRC 103632</strain>
    </source>
</reference>
<feature type="domain" description="DUF6894" evidence="1">
    <location>
        <begin position="39"/>
        <end position="104"/>
    </location>
</feature>
<gene>
    <name evidence="2" type="ORF">GCM10007890_24030</name>
</gene>
<dbReference type="Pfam" id="PF21834">
    <property type="entry name" value="DUF6894"/>
    <property type="match status" value="1"/>
</dbReference>